<comment type="caution">
    <text evidence="1">The sequence shown here is derived from an EMBL/GenBank/DDBJ whole genome shotgun (WGS) entry which is preliminary data.</text>
</comment>
<organism evidence="1 2">
    <name type="scientific">Malus domestica</name>
    <name type="common">Apple</name>
    <name type="synonym">Pyrus malus</name>
    <dbReference type="NCBI Taxonomy" id="3750"/>
    <lineage>
        <taxon>Eukaryota</taxon>
        <taxon>Viridiplantae</taxon>
        <taxon>Streptophyta</taxon>
        <taxon>Embryophyta</taxon>
        <taxon>Tracheophyta</taxon>
        <taxon>Spermatophyta</taxon>
        <taxon>Magnoliopsida</taxon>
        <taxon>eudicotyledons</taxon>
        <taxon>Gunneridae</taxon>
        <taxon>Pentapetalae</taxon>
        <taxon>rosids</taxon>
        <taxon>fabids</taxon>
        <taxon>Rosales</taxon>
        <taxon>Rosaceae</taxon>
        <taxon>Amygdaloideae</taxon>
        <taxon>Maleae</taxon>
        <taxon>Malus</taxon>
    </lineage>
</organism>
<keyword evidence="2" id="KW-1185">Reference proteome</keyword>
<reference evidence="1 2" key="1">
    <citation type="submission" date="2018-10" db="EMBL/GenBank/DDBJ databases">
        <title>A high-quality apple genome assembly.</title>
        <authorList>
            <person name="Hu J."/>
        </authorList>
    </citation>
    <scope>NUCLEOTIDE SEQUENCE [LARGE SCALE GENOMIC DNA]</scope>
    <source>
        <strain evidence="2">cv. HFTH1</strain>
        <tissue evidence="1">Young leaf</tissue>
    </source>
</reference>
<dbReference type="AlphaFoldDB" id="A0A498HHD1"/>
<name>A0A498HHD1_MALDO</name>
<dbReference type="Proteomes" id="UP000290289">
    <property type="component" value="Chromosome 17"/>
</dbReference>
<accession>A0A498HHD1</accession>
<sequence>MEDSSFTNHDHQRHSPSQSLSILVIQCTVQFSTKSARKEEARKQEIEVVQRFQELFTQTKYKEATELAADTVAKFRVPILLIISLFNF</sequence>
<dbReference type="EMBL" id="RDQH01000343">
    <property type="protein sequence ID" value="RXH68895.1"/>
    <property type="molecule type" value="Genomic_DNA"/>
</dbReference>
<evidence type="ECO:0000313" key="2">
    <source>
        <dbReference type="Proteomes" id="UP000290289"/>
    </source>
</evidence>
<dbReference type="InterPro" id="IPR012331">
    <property type="entry name" value="Clathrin_H-chain_linker"/>
</dbReference>
<gene>
    <name evidence="1" type="ORF">DVH24_031228</name>
</gene>
<dbReference type="Gene3D" id="1.25.40.30">
    <property type="match status" value="1"/>
</dbReference>
<evidence type="ECO:0000313" key="1">
    <source>
        <dbReference type="EMBL" id="RXH68895.1"/>
    </source>
</evidence>
<protein>
    <submittedName>
        <fullName evidence="1">Uncharacterized protein</fullName>
    </submittedName>
</protein>
<proteinExistence type="predicted"/>